<dbReference type="HOGENOM" id="CLU_061181_2_0_2"/>
<dbReference type="GeneID" id="14406723"/>
<dbReference type="Gene3D" id="3.40.50.620">
    <property type="entry name" value="HUPs"/>
    <property type="match status" value="1"/>
</dbReference>
<organism evidence="2 3">
    <name type="scientific">Methanomethylovorans hollandica (strain DSM 15978 / NBRC 107637 / DMS1)</name>
    <dbReference type="NCBI Taxonomy" id="867904"/>
    <lineage>
        <taxon>Archaea</taxon>
        <taxon>Methanobacteriati</taxon>
        <taxon>Methanobacteriota</taxon>
        <taxon>Stenosarchaea group</taxon>
        <taxon>Methanomicrobia</taxon>
        <taxon>Methanosarcinales</taxon>
        <taxon>Methanosarcinaceae</taxon>
        <taxon>Methanomethylovorans</taxon>
    </lineage>
</organism>
<dbReference type="Proteomes" id="UP000010866">
    <property type="component" value="Chromosome"/>
</dbReference>
<dbReference type="AlphaFoldDB" id="L0L1V2"/>
<dbReference type="OrthoDB" id="61764at2157"/>
<dbReference type="Pfam" id="PF00733">
    <property type="entry name" value="Asn_synthase"/>
    <property type="match status" value="1"/>
</dbReference>
<evidence type="ECO:0000313" key="3">
    <source>
        <dbReference type="Proteomes" id="UP000010866"/>
    </source>
</evidence>
<dbReference type="CDD" id="cd01990">
    <property type="entry name" value="LarE-like"/>
    <property type="match status" value="1"/>
</dbReference>
<dbReference type="KEGG" id="mhz:Metho_2210"/>
<dbReference type="NCBIfam" id="TIGR00268">
    <property type="entry name" value="ATP-dependent sacrificial sulfur transferase LarE"/>
    <property type="match status" value="1"/>
</dbReference>
<dbReference type="PIRSF" id="PIRSF006661">
    <property type="entry name" value="PP-lp_UCP006661"/>
    <property type="match status" value="1"/>
</dbReference>
<dbReference type="EMBL" id="CP003362">
    <property type="protein sequence ID" value="AGB50373.1"/>
    <property type="molecule type" value="Genomic_DNA"/>
</dbReference>
<keyword evidence="3" id="KW-1185">Reference proteome</keyword>
<dbReference type="InterPro" id="IPR005232">
    <property type="entry name" value="LarE"/>
</dbReference>
<evidence type="ECO:0000313" key="2">
    <source>
        <dbReference type="EMBL" id="AGB50373.1"/>
    </source>
</evidence>
<dbReference type="GO" id="GO:0004066">
    <property type="term" value="F:asparagine synthase (glutamine-hydrolyzing) activity"/>
    <property type="evidence" value="ECO:0007669"/>
    <property type="project" value="InterPro"/>
</dbReference>
<name>L0L1V2_METHD</name>
<feature type="domain" description="Asparagine synthetase" evidence="1">
    <location>
        <begin position="8"/>
        <end position="80"/>
    </location>
</feature>
<dbReference type="GO" id="GO:0016783">
    <property type="term" value="F:sulfurtransferase activity"/>
    <property type="evidence" value="ECO:0007669"/>
    <property type="project" value="InterPro"/>
</dbReference>
<dbReference type="RefSeq" id="WP_015325538.1">
    <property type="nucleotide sequence ID" value="NC_019977.1"/>
</dbReference>
<proteinExistence type="predicted"/>
<protein>
    <submittedName>
        <fullName evidence="2">TIGR00268 family protein</fullName>
    </submittedName>
</protein>
<accession>L0L1V2</accession>
<dbReference type="InterPro" id="IPR001962">
    <property type="entry name" value="Asn_synthase"/>
</dbReference>
<dbReference type="PANTHER" id="PTHR43169">
    <property type="entry name" value="EXSB FAMILY PROTEIN"/>
    <property type="match status" value="1"/>
</dbReference>
<dbReference type="InterPro" id="IPR052188">
    <property type="entry name" value="Ni-pincer_cofactor_biosynth"/>
</dbReference>
<evidence type="ECO:0000259" key="1">
    <source>
        <dbReference type="Pfam" id="PF00733"/>
    </source>
</evidence>
<reference evidence="3" key="1">
    <citation type="submission" date="2012-02" db="EMBL/GenBank/DDBJ databases">
        <title>Complete sequence of chromosome of Methanomethylovorans hollandica DSM 15978.</title>
        <authorList>
            <person name="Lucas S."/>
            <person name="Copeland A."/>
            <person name="Lapidus A."/>
            <person name="Glavina del Rio T."/>
            <person name="Dalin E."/>
            <person name="Tice H."/>
            <person name="Bruce D."/>
            <person name="Goodwin L."/>
            <person name="Pitluck S."/>
            <person name="Peters L."/>
            <person name="Mikhailova N."/>
            <person name="Held B."/>
            <person name="Kyrpides N."/>
            <person name="Mavromatis K."/>
            <person name="Ivanova N."/>
            <person name="Brettin T."/>
            <person name="Detter J.C."/>
            <person name="Han C."/>
            <person name="Larimer F."/>
            <person name="Land M."/>
            <person name="Hauser L."/>
            <person name="Markowitz V."/>
            <person name="Cheng J.-F."/>
            <person name="Hugenholtz P."/>
            <person name="Woyke T."/>
            <person name="Wu D."/>
            <person name="Spring S."/>
            <person name="Schroeder M."/>
            <person name="Brambilla E."/>
            <person name="Klenk H.-P."/>
            <person name="Eisen J.A."/>
        </authorList>
    </citation>
    <scope>NUCLEOTIDE SEQUENCE [LARGE SCALE GENOMIC DNA]</scope>
    <source>
        <strain evidence="3">DSM 15978 / NBRC 107637 / DMS1</strain>
    </source>
</reference>
<dbReference type="GO" id="GO:0006529">
    <property type="term" value="P:asparagine biosynthetic process"/>
    <property type="evidence" value="ECO:0007669"/>
    <property type="project" value="InterPro"/>
</dbReference>
<dbReference type="InterPro" id="IPR014729">
    <property type="entry name" value="Rossmann-like_a/b/a_fold"/>
</dbReference>
<sequence length="268" mass="29850">MFLGKIQQIKEALASKRRVLVAFSGGVDSSVLAALALEALGDNALAVTINMHSLPAGELQRAKDVAREIGIKHKVVDFDEFNVPGFVENSPDRCYHCKQSVLETLFRVADEGGYEVVIEGTNITETRGHRPGMQAVEEMADRIMSPFLQFAVTKDEIRQMAEYRGMSIAFKPSSPCLASRIPYGKKITVEIIARVRSAEEYLSSMGFTQFRVRYHGDVARIEVKPSDLPAVLQRKDDIVNELKRLGFHYVALDLEGFRSGSLDEVISR</sequence>
<dbReference type="SUPFAM" id="SSF52402">
    <property type="entry name" value="Adenine nucleotide alpha hydrolases-like"/>
    <property type="match status" value="1"/>
</dbReference>
<dbReference type="PANTHER" id="PTHR43169:SF2">
    <property type="entry name" value="NAD_GMP SYNTHASE DOMAIN-CONTAINING PROTEIN"/>
    <property type="match status" value="1"/>
</dbReference>
<dbReference type="STRING" id="867904.Metho_2210"/>
<gene>
    <name evidence="2" type="ordered locus">Metho_2210</name>
</gene>